<name>A0A1A9VMM5_GLOAU</name>
<evidence type="ECO:0000313" key="7">
    <source>
        <dbReference type="EnsemblMetazoa" id="GAUT041861-PA"/>
    </source>
</evidence>
<feature type="transmembrane region" description="Helical" evidence="6">
    <location>
        <begin position="431"/>
        <end position="452"/>
    </location>
</feature>
<feature type="transmembrane region" description="Helical" evidence="6">
    <location>
        <begin position="249"/>
        <end position="268"/>
    </location>
</feature>
<keyword evidence="2 6" id="KW-0812">Transmembrane</keyword>
<dbReference type="GO" id="GO:0016020">
    <property type="term" value="C:membrane"/>
    <property type="evidence" value="ECO:0007669"/>
    <property type="project" value="UniProtKB-SubCell"/>
</dbReference>
<dbReference type="EnsemblMetazoa" id="GAUT041861-RA">
    <property type="protein sequence ID" value="GAUT041861-PA"/>
    <property type="gene ID" value="GAUT041861"/>
</dbReference>
<dbReference type="GO" id="GO:0005783">
    <property type="term" value="C:endoplasmic reticulum"/>
    <property type="evidence" value="ECO:0007669"/>
    <property type="project" value="TreeGrafter"/>
</dbReference>
<dbReference type="InterPro" id="IPR004299">
    <property type="entry name" value="MBOAT_fam"/>
</dbReference>
<evidence type="ECO:0000313" key="8">
    <source>
        <dbReference type="Proteomes" id="UP000078200"/>
    </source>
</evidence>
<evidence type="ECO:0008006" key="9">
    <source>
        <dbReference type="Google" id="ProtNLM"/>
    </source>
</evidence>
<dbReference type="PANTHER" id="PTHR13285:SF18">
    <property type="entry name" value="PROTEIN-CYSTEINE N-PALMITOYLTRANSFERASE RASP"/>
    <property type="match status" value="1"/>
</dbReference>
<feature type="transmembrane region" description="Helical" evidence="6">
    <location>
        <begin position="111"/>
        <end position="130"/>
    </location>
</feature>
<dbReference type="InterPro" id="IPR051085">
    <property type="entry name" value="MB_O-acyltransferase"/>
</dbReference>
<keyword evidence="8" id="KW-1185">Reference proteome</keyword>
<dbReference type="GO" id="GO:0016409">
    <property type="term" value="F:palmitoyltransferase activity"/>
    <property type="evidence" value="ECO:0007669"/>
    <property type="project" value="TreeGrafter"/>
</dbReference>
<feature type="transmembrane region" description="Helical" evidence="6">
    <location>
        <begin position="472"/>
        <end position="490"/>
    </location>
</feature>
<evidence type="ECO:0000256" key="3">
    <source>
        <dbReference type="ARBA" id="ARBA00022989"/>
    </source>
</evidence>
<feature type="transmembrane region" description="Helical" evidence="6">
    <location>
        <begin position="166"/>
        <end position="188"/>
    </location>
</feature>
<keyword evidence="3 6" id="KW-1133">Transmembrane helix</keyword>
<sequence length="493" mass="58133">MRWEFNGNRGEMLLYFGVYLIYLIYGLCVLIGSRQRILNVAKFEFSTGWPIFKSHRDDTNDELENFTQYISTNWHWYIVHVCLNTFIRKRYAHLQPVAHAMTCGLILMRTMHLASIITFMLLLSSFYTASKNESKKLIWFLSATWMAAIHLIKNSEYFYLLGYTEYFTLIQLLSWTVLRGCSFSLQRIKTSKSCAKKELQNLYSLKNFLGYTLYFPCLIYGPFMGYQRYNRIMPERNERNDWKLLIWELLRALAWWLLLQTASHYLYLHYMARDLMAVKAVDTVFGLHAIGYFMGQFFFLFYIVTYGLGIAFARYDGFHPPNKPRCIGRIHFYSDMWKCFDEGLYEFLFTHIYAELCEKHSPVLQKLFATASTFSFVFVWHGCHVFVLIWSILNFVCLVGEKIFKYLISCPSYENFVYSKLKLQASGVQRLNAALATQVFIPAAFSNVFFISGQDVGEYLIKGAYTNGWWNYTMLTFCSYCFFQCSQVLLQIK</sequence>
<protein>
    <recommendedName>
        <fullName evidence="9">Protein-cysteine N-palmitoyltransferase Rasp</fullName>
    </recommendedName>
</protein>
<dbReference type="Pfam" id="PF03062">
    <property type="entry name" value="MBOAT"/>
    <property type="match status" value="1"/>
</dbReference>
<dbReference type="STRING" id="7395.A0A1A9VMM5"/>
<comment type="subcellular location">
    <subcellularLocation>
        <location evidence="1">Membrane</location>
        <topology evidence="1">Multi-pass membrane protein</topology>
    </subcellularLocation>
</comment>
<dbReference type="PANTHER" id="PTHR13285">
    <property type="entry name" value="ACYLTRANSFERASE"/>
    <property type="match status" value="1"/>
</dbReference>
<feature type="transmembrane region" description="Helical" evidence="6">
    <location>
        <begin position="378"/>
        <end position="399"/>
    </location>
</feature>
<dbReference type="Proteomes" id="UP000078200">
    <property type="component" value="Unassembled WGS sequence"/>
</dbReference>
<reference evidence="7" key="1">
    <citation type="submission" date="2020-05" db="UniProtKB">
        <authorList>
            <consortium name="EnsemblMetazoa"/>
        </authorList>
    </citation>
    <scope>IDENTIFICATION</scope>
    <source>
        <strain evidence="7">TTRI</strain>
    </source>
</reference>
<evidence type="ECO:0000256" key="5">
    <source>
        <dbReference type="ARBA" id="ARBA00038268"/>
    </source>
</evidence>
<evidence type="ECO:0000256" key="6">
    <source>
        <dbReference type="SAM" id="Phobius"/>
    </source>
</evidence>
<dbReference type="AlphaFoldDB" id="A0A1A9VMM5"/>
<proteinExistence type="inferred from homology"/>
<feature type="transmembrane region" description="Helical" evidence="6">
    <location>
        <begin position="12"/>
        <end position="32"/>
    </location>
</feature>
<evidence type="ECO:0000256" key="4">
    <source>
        <dbReference type="ARBA" id="ARBA00023136"/>
    </source>
</evidence>
<comment type="similarity">
    <text evidence="5">Belongs to the membrane-bound acyltransferase family. HHAT subfamily.</text>
</comment>
<feature type="transmembrane region" description="Helical" evidence="6">
    <location>
        <begin position="289"/>
        <end position="313"/>
    </location>
</feature>
<dbReference type="VEuPathDB" id="VectorBase:GAUT041861"/>
<keyword evidence="4 6" id="KW-0472">Membrane</keyword>
<feature type="transmembrane region" description="Helical" evidence="6">
    <location>
        <begin position="208"/>
        <end position="229"/>
    </location>
</feature>
<evidence type="ECO:0000256" key="1">
    <source>
        <dbReference type="ARBA" id="ARBA00004141"/>
    </source>
</evidence>
<accession>A0A1A9VMM5</accession>
<evidence type="ECO:0000256" key="2">
    <source>
        <dbReference type="ARBA" id="ARBA00022692"/>
    </source>
</evidence>
<organism evidence="7 8">
    <name type="scientific">Glossina austeni</name>
    <name type="common">Savannah tsetse fly</name>
    <dbReference type="NCBI Taxonomy" id="7395"/>
    <lineage>
        <taxon>Eukaryota</taxon>
        <taxon>Metazoa</taxon>
        <taxon>Ecdysozoa</taxon>
        <taxon>Arthropoda</taxon>
        <taxon>Hexapoda</taxon>
        <taxon>Insecta</taxon>
        <taxon>Pterygota</taxon>
        <taxon>Neoptera</taxon>
        <taxon>Endopterygota</taxon>
        <taxon>Diptera</taxon>
        <taxon>Brachycera</taxon>
        <taxon>Muscomorpha</taxon>
        <taxon>Hippoboscoidea</taxon>
        <taxon>Glossinidae</taxon>
        <taxon>Glossina</taxon>
    </lineage>
</organism>